<evidence type="ECO:0000259" key="7">
    <source>
        <dbReference type="Pfam" id="PF04932"/>
    </source>
</evidence>
<dbReference type="STRING" id="1560345.AWL63_10020"/>
<sequence>MAAMALLLTLTVLGPAMTTLGDSESGAGNAVRQLGYAVVFGLALIAMRPLKHPERLAVVPWFFWVALAWCWLSLAWALDPSVAVRRLVLTTIVIWSVFAVVRQLGIERTLLFVRIALIAILIVNYIVVLAIPTLGLHNLGSEDPLLVGKWRGLMGDKNQAGLICALTIIFFTFDRRKLPNALSAVVILLSVIFLWFSASKTSLGLVFIAIAASFGFTRLRAWLNSRRAILPGIRNPILVAVALALVPLIHFGVQSELFLNYIADSSGLTGRTEIWTAMMRYYLTNPVFSAGYGSFWNIGNASPIFRYGEGWVQTVSEGHNGYLDLLITVGLPGLILVLVATLIIPAYQLIATRRLTDATWALVVSVLFFCFSHNFTESSLFDRDTIGEVFLLLALAMLWTGEVDARNGNPGDEEGRRRSTSLENPALAMNRRARVRAGMGSSNGKSSRSGRRGV</sequence>
<feature type="transmembrane region" description="Helical" evidence="6">
    <location>
        <begin position="113"/>
        <end position="137"/>
    </location>
</feature>
<evidence type="ECO:0000256" key="6">
    <source>
        <dbReference type="SAM" id="Phobius"/>
    </source>
</evidence>
<evidence type="ECO:0000313" key="9">
    <source>
        <dbReference type="Proteomes" id="UP000094256"/>
    </source>
</evidence>
<reference evidence="8 9" key="1">
    <citation type="submission" date="2016-01" db="EMBL/GenBank/DDBJ databases">
        <title>Complete genome and mega plasmid sequence of Sphingomonas panacis DCY99 elicits systemic resistance in rice to Xanthomonas oryzae.</title>
        <authorList>
            <person name="Kim Y.J."/>
            <person name="Yang D.C."/>
            <person name="Sing P."/>
        </authorList>
    </citation>
    <scope>NUCLEOTIDE SEQUENCE [LARGE SCALE GENOMIC DNA]</scope>
    <source>
        <strain evidence="8 9">DCY99</strain>
    </source>
</reference>
<dbReference type="Pfam" id="PF04932">
    <property type="entry name" value="Wzy_C"/>
    <property type="match status" value="1"/>
</dbReference>
<keyword evidence="4 6" id="KW-0472">Membrane</keyword>
<protein>
    <recommendedName>
        <fullName evidence="7">O-antigen ligase-related domain-containing protein</fullName>
    </recommendedName>
</protein>
<feature type="transmembrane region" description="Helical" evidence="6">
    <location>
        <begin position="235"/>
        <end position="253"/>
    </location>
</feature>
<feature type="compositionally biased region" description="Low complexity" evidence="5">
    <location>
        <begin position="438"/>
        <end position="447"/>
    </location>
</feature>
<keyword evidence="2 6" id="KW-0812">Transmembrane</keyword>
<name>A0A1B3ZA19_9SPHN</name>
<feature type="transmembrane region" description="Helical" evidence="6">
    <location>
        <begin position="83"/>
        <end position="101"/>
    </location>
</feature>
<feature type="region of interest" description="Disordered" evidence="5">
    <location>
        <begin position="406"/>
        <end position="454"/>
    </location>
</feature>
<evidence type="ECO:0000256" key="2">
    <source>
        <dbReference type="ARBA" id="ARBA00022692"/>
    </source>
</evidence>
<comment type="subcellular location">
    <subcellularLocation>
        <location evidence="1">Membrane</location>
        <topology evidence="1">Multi-pass membrane protein</topology>
    </subcellularLocation>
</comment>
<dbReference type="GO" id="GO:0016020">
    <property type="term" value="C:membrane"/>
    <property type="evidence" value="ECO:0007669"/>
    <property type="project" value="UniProtKB-SubCell"/>
</dbReference>
<evidence type="ECO:0000256" key="1">
    <source>
        <dbReference type="ARBA" id="ARBA00004141"/>
    </source>
</evidence>
<dbReference type="EMBL" id="CP014168">
    <property type="protein sequence ID" value="AOH84257.1"/>
    <property type="molecule type" value="Genomic_DNA"/>
</dbReference>
<dbReference type="AlphaFoldDB" id="A0A1B3ZA19"/>
<evidence type="ECO:0000256" key="4">
    <source>
        <dbReference type="ARBA" id="ARBA00023136"/>
    </source>
</evidence>
<feature type="transmembrane region" description="Helical" evidence="6">
    <location>
        <begin position="204"/>
        <end position="223"/>
    </location>
</feature>
<organism evidence="8 9">
    <name type="scientific">Sphingomonas panacis</name>
    <dbReference type="NCBI Taxonomy" id="1560345"/>
    <lineage>
        <taxon>Bacteria</taxon>
        <taxon>Pseudomonadati</taxon>
        <taxon>Pseudomonadota</taxon>
        <taxon>Alphaproteobacteria</taxon>
        <taxon>Sphingomonadales</taxon>
        <taxon>Sphingomonadaceae</taxon>
        <taxon>Sphingomonas</taxon>
    </lineage>
</organism>
<accession>A0A1B3ZA19</accession>
<evidence type="ECO:0000256" key="3">
    <source>
        <dbReference type="ARBA" id="ARBA00022989"/>
    </source>
</evidence>
<evidence type="ECO:0000256" key="5">
    <source>
        <dbReference type="SAM" id="MobiDB-lite"/>
    </source>
</evidence>
<feature type="transmembrane region" description="Helical" evidence="6">
    <location>
        <begin position="325"/>
        <end position="347"/>
    </location>
</feature>
<feature type="transmembrane region" description="Helical" evidence="6">
    <location>
        <begin position="180"/>
        <end position="198"/>
    </location>
</feature>
<gene>
    <name evidence="8" type="ORF">AWL63_10020</name>
</gene>
<dbReference type="PANTHER" id="PTHR37422:SF21">
    <property type="entry name" value="EXOQ-LIKE PROTEIN"/>
    <property type="match status" value="1"/>
</dbReference>
<feature type="transmembrane region" description="Helical" evidence="6">
    <location>
        <begin position="57"/>
        <end position="77"/>
    </location>
</feature>
<proteinExistence type="predicted"/>
<keyword evidence="9" id="KW-1185">Reference proteome</keyword>
<dbReference type="Proteomes" id="UP000094256">
    <property type="component" value="Chromosome"/>
</dbReference>
<dbReference type="InterPro" id="IPR051533">
    <property type="entry name" value="WaaL-like"/>
</dbReference>
<dbReference type="KEGG" id="span:AWL63_10020"/>
<feature type="transmembrane region" description="Helical" evidence="6">
    <location>
        <begin position="157"/>
        <end position="173"/>
    </location>
</feature>
<dbReference type="InterPro" id="IPR007016">
    <property type="entry name" value="O-antigen_ligase-rel_domated"/>
</dbReference>
<dbReference type="PANTHER" id="PTHR37422">
    <property type="entry name" value="TEICHURONIC ACID BIOSYNTHESIS PROTEIN TUAE"/>
    <property type="match status" value="1"/>
</dbReference>
<feature type="domain" description="O-antigen ligase-related" evidence="7">
    <location>
        <begin position="186"/>
        <end position="338"/>
    </location>
</feature>
<keyword evidence="3 6" id="KW-1133">Transmembrane helix</keyword>
<evidence type="ECO:0000313" key="8">
    <source>
        <dbReference type="EMBL" id="AOH84257.1"/>
    </source>
</evidence>